<keyword evidence="5 9" id="KW-0350">Heme biosynthesis</keyword>
<dbReference type="EMBL" id="CP059567">
    <property type="protein sequence ID" value="QMT39467.1"/>
    <property type="molecule type" value="Genomic_DNA"/>
</dbReference>
<comment type="catalytic activity">
    <reaction evidence="8">
        <text>Fe-coproporphyrin III + 2 H(+) = coproporphyrin III + Fe(2+)</text>
        <dbReference type="Rhea" id="RHEA:49572"/>
        <dbReference type="ChEBI" id="CHEBI:15378"/>
        <dbReference type="ChEBI" id="CHEBI:29033"/>
        <dbReference type="ChEBI" id="CHEBI:68438"/>
        <dbReference type="ChEBI" id="CHEBI:131725"/>
        <dbReference type="EC" id="4.99.1.9"/>
    </reaction>
    <physiologicalReaction direction="right-to-left" evidence="8">
        <dbReference type="Rhea" id="RHEA:49574"/>
    </physiologicalReaction>
</comment>
<dbReference type="GO" id="GO:0005737">
    <property type="term" value="C:cytoplasm"/>
    <property type="evidence" value="ECO:0007669"/>
    <property type="project" value="UniProtKB-SubCell"/>
</dbReference>
<evidence type="ECO:0000256" key="9">
    <source>
        <dbReference type="HAMAP-Rule" id="MF_00323"/>
    </source>
</evidence>
<dbReference type="CDD" id="cd03411">
    <property type="entry name" value="Ferrochelatase_N"/>
    <property type="match status" value="1"/>
</dbReference>
<dbReference type="AlphaFoldDB" id="A0A7D7SGP0"/>
<evidence type="ECO:0000256" key="5">
    <source>
        <dbReference type="ARBA" id="ARBA00023133"/>
    </source>
</evidence>
<dbReference type="PANTHER" id="PTHR11108:SF1">
    <property type="entry name" value="FERROCHELATASE, MITOCHONDRIAL"/>
    <property type="match status" value="1"/>
</dbReference>
<dbReference type="Pfam" id="PF00762">
    <property type="entry name" value="Ferrochelatase"/>
    <property type="match status" value="1"/>
</dbReference>
<evidence type="ECO:0000256" key="2">
    <source>
        <dbReference type="ARBA" id="ARBA00022490"/>
    </source>
</evidence>
<dbReference type="InterPro" id="IPR033644">
    <property type="entry name" value="Ferrochelatase_C"/>
</dbReference>
<dbReference type="GO" id="GO:0006783">
    <property type="term" value="P:heme biosynthetic process"/>
    <property type="evidence" value="ECO:0007669"/>
    <property type="project" value="UniProtKB-UniRule"/>
</dbReference>
<proteinExistence type="inferred from homology"/>
<evidence type="ECO:0000313" key="12">
    <source>
        <dbReference type="Proteomes" id="UP000514752"/>
    </source>
</evidence>
<evidence type="ECO:0000256" key="8">
    <source>
        <dbReference type="ARBA" id="ARBA00024536"/>
    </source>
</evidence>
<comment type="similarity">
    <text evidence="1 9 10">Belongs to the ferrochelatase family.</text>
</comment>
<dbReference type="Proteomes" id="UP000514752">
    <property type="component" value="Chromosome"/>
</dbReference>
<evidence type="ECO:0000256" key="10">
    <source>
        <dbReference type="RuleBase" id="RU000607"/>
    </source>
</evidence>
<sequence length="336" mass="37781">MPAFLPEPPLSAKQQHGTAVLLINLGTPEAPTAEAVRPYLREFLSDQRVVELPKLLWQPILRGFVLPFRPRKSAHAYRQIWQQEGSPLAVFTARQAQALQQALPDVSVRFAMTYGRPSVADTLAELKAQGVGRLLVLPLYPQYAASSSGAAMDKVLKVLLKQRNQLSLRTVSRYYDHPAYIRAMQTHIEAYWRQHGRGKKLMLSFHGIPESAHIQGDPYPDECRHTARLLAEALQLNEEDYLVAFQSQFGRNRWIGPSTQQLLDELPKQQTDELDVFCPGFLSDCLETLEEIAIAGREQFHAAGGKTYRFIPCLNDSPACTEMLAALAGENLHGWR</sequence>
<evidence type="ECO:0000256" key="3">
    <source>
        <dbReference type="ARBA" id="ARBA00022723"/>
    </source>
</evidence>
<comment type="pathway">
    <text evidence="9 10">Porphyrin-containing compound metabolism; protoheme biosynthesis; protoheme from protoporphyrin-IX: step 1/1.</text>
</comment>
<dbReference type="RefSeq" id="WP_182121300.1">
    <property type="nucleotide sequence ID" value="NZ_CP059567.1"/>
</dbReference>
<dbReference type="InterPro" id="IPR001015">
    <property type="entry name" value="Ferrochelatase"/>
</dbReference>
<name>A0A7D7SGP0_9NEIS</name>
<dbReference type="InterPro" id="IPR033659">
    <property type="entry name" value="Ferrochelatase_N"/>
</dbReference>
<feature type="binding site" evidence="9">
    <location>
        <position position="287"/>
    </location>
    <ligand>
        <name>Fe(2+)</name>
        <dbReference type="ChEBI" id="CHEBI:29033"/>
    </ligand>
</feature>
<keyword evidence="2 9" id="KW-0963">Cytoplasm</keyword>
<dbReference type="Gene3D" id="3.40.50.1400">
    <property type="match status" value="2"/>
</dbReference>
<organism evidence="11 12">
    <name type="scientific">Neisseria shayeganii</name>
    <dbReference type="NCBI Taxonomy" id="607712"/>
    <lineage>
        <taxon>Bacteria</taxon>
        <taxon>Pseudomonadati</taxon>
        <taxon>Pseudomonadota</taxon>
        <taxon>Betaproteobacteria</taxon>
        <taxon>Neisseriales</taxon>
        <taxon>Neisseriaceae</taxon>
        <taxon>Neisseria</taxon>
    </lineage>
</organism>
<gene>
    <name evidence="9" type="primary">hemH</name>
    <name evidence="11" type="ORF">H3L94_06160</name>
</gene>
<dbReference type="InterPro" id="IPR019772">
    <property type="entry name" value="Ferrochelatase_AS"/>
</dbReference>
<dbReference type="EC" id="4.98.1.1" evidence="9 10"/>
<dbReference type="CDD" id="cd00419">
    <property type="entry name" value="Ferrochelatase_C"/>
    <property type="match status" value="1"/>
</dbReference>
<comment type="function">
    <text evidence="9 10">Catalyzes the ferrous insertion into protoporphyrin IX.</text>
</comment>
<keyword evidence="6 9" id="KW-0456">Lyase</keyword>
<feature type="binding site" evidence="9">
    <location>
        <position position="206"/>
    </location>
    <ligand>
        <name>Fe(2+)</name>
        <dbReference type="ChEBI" id="CHEBI:29033"/>
    </ligand>
</feature>
<dbReference type="SUPFAM" id="SSF53800">
    <property type="entry name" value="Chelatase"/>
    <property type="match status" value="1"/>
</dbReference>
<evidence type="ECO:0000256" key="7">
    <source>
        <dbReference type="ARBA" id="ARBA00023244"/>
    </source>
</evidence>
<dbReference type="PROSITE" id="PS00534">
    <property type="entry name" value="FERROCHELATASE"/>
    <property type="match status" value="1"/>
</dbReference>
<dbReference type="KEGG" id="nsg:H3L94_06160"/>
<comment type="subcellular location">
    <subcellularLocation>
        <location evidence="9 10">Cytoplasm</location>
    </subcellularLocation>
</comment>
<dbReference type="HAMAP" id="MF_00323">
    <property type="entry name" value="Ferrochelatase"/>
    <property type="match status" value="1"/>
</dbReference>
<protein>
    <recommendedName>
        <fullName evidence="9 10">Ferrochelatase</fullName>
        <ecNumber evidence="9 10">4.98.1.1</ecNumber>
    </recommendedName>
    <alternativeName>
        <fullName evidence="9">Heme synthase</fullName>
    </alternativeName>
    <alternativeName>
        <fullName evidence="9">Protoheme ferro-lyase</fullName>
    </alternativeName>
</protein>
<evidence type="ECO:0000256" key="4">
    <source>
        <dbReference type="ARBA" id="ARBA00023004"/>
    </source>
</evidence>
<dbReference type="PANTHER" id="PTHR11108">
    <property type="entry name" value="FERROCHELATASE"/>
    <property type="match status" value="1"/>
</dbReference>
<comment type="catalytic activity">
    <reaction evidence="9 10">
        <text>heme b + 2 H(+) = protoporphyrin IX + Fe(2+)</text>
        <dbReference type="Rhea" id="RHEA:22584"/>
        <dbReference type="ChEBI" id="CHEBI:15378"/>
        <dbReference type="ChEBI" id="CHEBI:29033"/>
        <dbReference type="ChEBI" id="CHEBI:57306"/>
        <dbReference type="ChEBI" id="CHEBI:60344"/>
        <dbReference type="EC" id="4.98.1.1"/>
    </reaction>
</comment>
<keyword evidence="3 9" id="KW-0479">Metal-binding</keyword>
<dbReference type="NCBIfam" id="TIGR00109">
    <property type="entry name" value="hemH"/>
    <property type="match status" value="1"/>
</dbReference>
<dbReference type="GO" id="GO:0004325">
    <property type="term" value="F:ferrochelatase activity"/>
    <property type="evidence" value="ECO:0007669"/>
    <property type="project" value="UniProtKB-UniRule"/>
</dbReference>
<accession>A0A7D7SGP0</accession>
<evidence type="ECO:0000313" key="11">
    <source>
        <dbReference type="EMBL" id="QMT39467.1"/>
    </source>
</evidence>
<evidence type="ECO:0000256" key="1">
    <source>
        <dbReference type="ARBA" id="ARBA00007718"/>
    </source>
</evidence>
<keyword evidence="7 9" id="KW-0627">Porphyrin biosynthesis</keyword>
<dbReference type="UniPathway" id="UPA00252">
    <property type="reaction ID" value="UER00325"/>
</dbReference>
<reference evidence="11 12" key="1">
    <citation type="submission" date="2020-07" db="EMBL/GenBank/DDBJ databases">
        <title>Genomic diversity of species in the Neisseriaceae family.</title>
        <authorList>
            <person name="Vincent A.T."/>
            <person name="Bernet E."/>
            <person name="Veyrier F.J."/>
        </authorList>
    </citation>
    <scope>NUCLEOTIDE SEQUENCE [LARGE SCALE GENOMIC DNA]</scope>
    <source>
        <strain evidence="11 12">DSM 22244</strain>
    </source>
</reference>
<dbReference type="GO" id="GO:0046872">
    <property type="term" value="F:metal ion binding"/>
    <property type="evidence" value="ECO:0007669"/>
    <property type="project" value="UniProtKB-KW"/>
</dbReference>
<evidence type="ECO:0000256" key="6">
    <source>
        <dbReference type="ARBA" id="ARBA00023239"/>
    </source>
</evidence>
<keyword evidence="4 9" id="KW-0408">Iron</keyword>
<dbReference type="FunFam" id="3.40.50.1400:FF:000002">
    <property type="entry name" value="Ferrochelatase"/>
    <property type="match status" value="1"/>
</dbReference>